<name>A0A365TNW1_9GAMM</name>
<keyword evidence="1" id="KW-0472">Membrane</keyword>
<protein>
    <submittedName>
        <fullName evidence="2">Uncharacterized protein</fullName>
    </submittedName>
</protein>
<proteinExistence type="predicted"/>
<feature type="transmembrane region" description="Helical" evidence="1">
    <location>
        <begin position="12"/>
        <end position="33"/>
    </location>
</feature>
<dbReference type="AlphaFoldDB" id="A0A365TNW1"/>
<evidence type="ECO:0000313" key="2">
    <source>
        <dbReference type="EMBL" id="RBI66931.1"/>
    </source>
</evidence>
<accession>A0A365TNW1</accession>
<keyword evidence="1" id="KW-1133">Transmembrane helix</keyword>
<keyword evidence="1" id="KW-0812">Transmembrane</keyword>
<dbReference type="Proteomes" id="UP000252204">
    <property type="component" value="Unassembled WGS sequence"/>
</dbReference>
<keyword evidence="3" id="KW-1185">Reference proteome</keyword>
<evidence type="ECO:0000313" key="3">
    <source>
        <dbReference type="Proteomes" id="UP000252204"/>
    </source>
</evidence>
<sequence length="360" mass="40630">MSKPVELFKKYFANYFWLGMVVVLFSLIVDAYALQGNENARYIEVFVSLMETVGIAIMVASIFTFASGSSEFVDRIRLLLESIVVKRNFLGNIDNEGKKEALKSLVQPSDVEKNKYPNIGDYYGYFINKTLDIGGKSVRSNYQVSSRVFFDKEVEKIAVEGNYSYRVYPSKDGFHDIVVGFSEDMDGPSKCKHIAISNPDGNRKVHDDLKFEREDHGGDVSKLAKISTSEHNQHSHLDVELKVVEYGAGHWALITFKALQPTDGFKFMLHCDDDVVIQEKAIFVVGANYYVDLSDDRKDITITCNQWINEGSGLTVLVSIPHDIADKVIDTFGCDDNSSLYPTPLPHPTNLHNFSRHRII</sequence>
<gene>
    <name evidence="2" type="ORF">DQ400_12070</name>
</gene>
<evidence type="ECO:0000256" key="1">
    <source>
        <dbReference type="SAM" id="Phobius"/>
    </source>
</evidence>
<reference evidence="3" key="1">
    <citation type="submission" date="2018-06" db="EMBL/GenBank/DDBJ databases">
        <title>Whole genome sequencing of four bacterial strains from South Shetland trench revealing bio-synthetic gene clusters.</title>
        <authorList>
            <person name="Abdel-Mageed W.M."/>
            <person name="Lehri B."/>
            <person name="Jarmusch S."/>
            <person name="Miranda K."/>
            <person name="Goodfellow M."/>
            <person name="Jaspars M."/>
            <person name="Karlyshev A.V."/>
        </authorList>
    </citation>
    <scope>NUCLEOTIDE SEQUENCE [LARGE SCALE GENOMIC DNA]</scope>
    <source>
        <strain evidence="3">SST4</strain>
    </source>
</reference>
<dbReference type="OrthoDB" id="7069032at2"/>
<comment type="caution">
    <text evidence="2">The sequence shown here is derived from an EMBL/GenBank/DDBJ whole genome shotgun (WGS) entry which is preliminary data.</text>
</comment>
<dbReference type="EMBL" id="QNTU01000007">
    <property type="protein sequence ID" value="RBI66931.1"/>
    <property type="molecule type" value="Genomic_DNA"/>
</dbReference>
<organism evidence="2 3">
    <name type="scientific">Vreelandella sulfidaeris</name>
    <dbReference type="NCBI Taxonomy" id="115553"/>
    <lineage>
        <taxon>Bacteria</taxon>
        <taxon>Pseudomonadati</taxon>
        <taxon>Pseudomonadota</taxon>
        <taxon>Gammaproteobacteria</taxon>
        <taxon>Oceanospirillales</taxon>
        <taxon>Halomonadaceae</taxon>
        <taxon>Vreelandella</taxon>
    </lineage>
</organism>
<dbReference type="RefSeq" id="WP_113269998.1">
    <property type="nucleotide sequence ID" value="NZ_QNTU01000007.1"/>
</dbReference>
<feature type="transmembrane region" description="Helical" evidence="1">
    <location>
        <begin position="45"/>
        <end position="67"/>
    </location>
</feature>